<name>A0A0U1DY96_9MYCO</name>
<dbReference type="Proteomes" id="UP000193811">
    <property type="component" value="Unassembled WGS sequence"/>
</dbReference>
<dbReference type="EMBL" id="LQOP01000029">
    <property type="protein sequence ID" value="ORV21645.1"/>
    <property type="molecule type" value="Genomic_DNA"/>
</dbReference>
<evidence type="ECO:0000313" key="1">
    <source>
        <dbReference type="EMBL" id="CQD25022.1"/>
    </source>
</evidence>
<dbReference type="EMBL" id="CTEF01000009">
    <property type="protein sequence ID" value="CQD25022.1"/>
    <property type="molecule type" value="Genomic_DNA"/>
</dbReference>
<dbReference type="RefSeq" id="WP_085142192.1">
    <property type="nucleotide sequence ID" value="NZ_LQOP01000029.1"/>
</dbReference>
<evidence type="ECO:0000313" key="3">
    <source>
        <dbReference type="Proteomes" id="UP000182227"/>
    </source>
</evidence>
<dbReference type="AlphaFoldDB" id="A0A0U1DY96"/>
<accession>A0A0U1DY96</accession>
<dbReference type="GeneID" id="44299088"/>
<keyword evidence="4" id="KW-1185">Reference proteome</keyword>
<reference evidence="2 4" key="2">
    <citation type="submission" date="2016-01" db="EMBL/GenBank/DDBJ databases">
        <title>The new phylogeny of the genus Mycobacterium.</title>
        <authorList>
            <person name="Tarcisio F."/>
            <person name="Conor M."/>
            <person name="Antonella G."/>
            <person name="Elisabetta G."/>
            <person name="Giulia F.S."/>
            <person name="Sara T."/>
            <person name="Anna F."/>
            <person name="Clotilde B."/>
            <person name="Roberto B."/>
            <person name="Veronica D.S."/>
            <person name="Fabio R."/>
            <person name="Monica P."/>
            <person name="Olivier J."/>
            <person name="Enrico T."/>
            <person name="Nicola S."/>
        </authorList>
    </citation>
    <scope>NUCLEOTIDE SEQUENCE [LARGE SCALE GENOMIC DNA]</scope>
    <source>
        <strain evidence="2 4">CCUG 50187</strain>
    </source>
</reference>
<dbReference type="Proteomes" id="UP000182227">
    <property type="component" value="Unassembled WGS sequence"/>
</dbReference>
<evidence type="ECO:0000313" key="2">
    <source>
        <dbReference type="EMBL" id="ORV21645.1"/>
    </source>
</evidence>
<protein>
    <submittedName>
        <fullName evidence="1">Uncharacterized protein</fullName>
    </submittedName>
</protein>
<proteinExistence type="predicted"/>
<reference evidence="1 3" key="1">
    <citation type="submission" date="2015-03" db="EMBL/GenBank/DDBJ databases">
        <authorList>
            <person name="Murphy D."/>
        </authorList>
    </citation>
    <scope>NUCLEOTIDE SEQUENCE [LARGE SCALE GENOMIC DNA]</scope>
    <source>
        <strain evidence="1 3">D16</strain>
    </source>
</reference>
<sequence length="85" mass="9099">MDTNLHHTCTGGCGTAVSDPRHPCDTCWDRLPSTLKRDLLLSLAGVEINTAVISVAEFFGKPLPQILAGDSGLRVNQPRQGETTP</sequence>
<evidence type="ECO:0000313" key="4">
    <source>
        <dbReference type="Proteomes" id="UP000193811"/>
    </source>
</evidence>
<gene>
    <name evidence="2" type="ORF">AWB98_26660</name>
    <name evidence="1" type="ORF">BN970_06820</name>
</gene>
<organism evidence="1 3">
    <name type="scientific">Mycolicibacterium conceptionense</name>
    <dbReference type="NCBI Taxonomy" id="451644"/>
    <lineage>
        <taxon>Bacteria</taxon>
        <taxon>Bacillati</taxon>
        <taxon>Actinomycetota</taxon>
        <taxon>Actinomycetes</taxon>
        <taxon>Mycobacteriales</taxon>
        <taxon>Mycobacteriaceae</taxon>
        <taxon>Mycolicibacterium</taxon>
    </lineage>
</organism>